<proteinExistence type="predicted"/>
<protein>
    <recommendedName>
        <fullName evidence="1">peptidylprolyl isomerase</fullName>
        <ecNumber evidence="1">5.2.1.8</ecNumber>
    </recommendedName>
</protein>
<dbReference type="EMBL" id="HBIP01011673">
    <property type="protein sequence ID" value="CAE0491500.1"/>
    <property type="molecule type" value="Transcribed_RNA"/>
</dbReference>
<sequence>MLSITKLNCPPTLPICPVKPNGKRSIAHLKVHASGRLQAPASSAFACTEHAVTCRRQLLCTTLLIAGLHAPPASAGPTIEVTSDEPGIGRHPATSRDLLLVHYVGRIKETGQIFDSTLGGLTYRDGGPGVLRPVAIQIGGGPVPGLCAGLRQGLEGMRVGGKRSFIVPPELGFSKDVLAPYAFVPAGSTLEYDVQLLRLSSRGPDELTQGIDRCGQGGAAQQVAKCSQIEIAEFV</sequence>
<evidence type="ECO:0000256" key="1">
    <source>
        <dbReference type="PROSITE-ProRule" id="PRU00277"/>
    </source>
</evidence>
<dbReference type="SUPFAM" id="SSF54534">
    <property type="entry name" value="FKBP-like"/>
    <property type="match status" value="1"/>
</dbReference>
<feature type="domain" description="PPIase FKBP-type" evidence="2">
    <location>
        <begin position="96"/>
        <end position="200"/>
    </location>
</feature>
<dbReference type="PANTHER" id="PTHR47598">
    <property type="entry name" value="PEPTIDYL-PROLYL CIS-TRANS ISOMERASE FKBP17-2, CHLOROPLASTIC"/>
    <property type="match status" value="1"/>
</dbReference>
<dbReference type="GO" id="GO:0009507">
    <property type="term" value="C:chloroplast"/>
    <property type="evidence" value="ECO:0007669"/>
    <property type="project" value="TreeGrafter"/>
</dbReference>
<organism evidence="3">
    <name type="scientific">Dunaliella tertiolecta</name>
    <name type="common">Green alga</name>
    <dbReference type="NCBI Taxonomy" id="3047"/>
    <lineage>
        <taxon>Eukaryota</taxon>
        <taxon>Viridiplantae</taxon>
        <taxon>Chlorophyta</taxon>
        <taxon>core chlorophytes</taxon>
        <taxon>Chlorophyceae</taxon>
        <taxon>CS clade</taxon>
        <taxon>Chlamydomonadales</taxon>
        <taxon>Dunaliellaceae</taxon>
        <taxon>Dunaliella</taxon>
    </lineage>
</organism>
<keyword evidence="1" id="KW-0697">Rotamase</keyword>
<dbReference type="PANTHER" id="PTHR47598:SF1">
    <property type="entry name" value="PEPTIDYL-PROLYL CIS-TRANS ISOMERASE FKBP17-2, CHLOROPLASTIC"/>
    <property type="match status" value="1"/>
</dbReference>
<dbReference type="InterPro" id="IPR046357">
    <property type="entry name" value="PPIase_dom_sf"/>
</dbReference>
<dbReference type="PROSITE" id="PS50059">
    <property type="entry name" value="FKBP_PPIASE"/>
    <property type="match status" value="1"/>
</dbReference>
<dbReference type="InterPro" id="IPR053111">
    <property type="entry name" value="Chloro_FKBP-type_PPIase"/>
</dbReference>
<comment type="catalytic activity">
    <reaction evidence="1">
        <text>[protein]-peptidylproline (omega=180) = [protein]-peptidylproline (omega=0)</text>
        <dbReference type="Rhea" id="RHEA:16237"/>
        <dbReference type="Rhea" id="RHEA-COMP:10747"/>
        <dbReference type="Rhea" id="RHEA-COMP:10748"/>
        <dbReference type="ChEBI" id="CHEBI:83833"/>
        <dbReference type="ChEBI" id="CHEBI:83834"/>
        <dbReference type="EC" id="5.2.1.8"/>
    </reaction>
</comment>
<dbReference type="GO" id="GO:0003755">
    <property type="term" value="F:peptidyl-prolyl cis-trans isomerase activity"/>
    <property type="evidence" value="ECO:0007669"/>
    <property type="project" value="UniProtKB-KW"/>
</dbReference>
<keyword evidence="1" id="KW-0413">Isomerase</keyword>
<name>A0A7S3QS28_DUNTE</name>
<dbReference type="InterPro" id="IPR001179">
    <property type="entry name" value="PPIase_FKBP_dom"/>
</dbReference>
<evidence type="ECO:0000313" key="3">
    <source>
        <dbReference type="EMBL" id="CAE0491500.1"/>
    </source>
</evidence>
<evidence type="ECO:0000259" key="2">
    <source>
        <dbReference type="PROSITE" id="PS50059"/>
    </source>
</evidence>
<reference evidence="3" key="1">
    <citation type="submission" date="2021-01" db="EMBL/GenBank/DDBJ databases">
        <authorList>
            <person name="Corre E."/>
            <person name="Pelletier E."/>
            <person name="Niang G."/>
            <person name="Scheremetjew M."/>
            <person name="Finn R."/>
            <person name="Kale V."/>
            <person name="Holt S."/>
            <person name="Cochrane G."/>
            <person name="Meng A."/>
            <person name="Brown T."/>
            <person name="Cohen L."/>
        </authorList>
    </citation>
    <scope>NUCLEOTIDE SEQUENCE</scope>
    <source>
        <strain evidence="3">CCMP1320</strain>
    </source>
</reference>
<dbReference type="Gene3D" id="3.10.50.40">
    <property type="match status" value="1"/>
</dbReference>
<gene>
    <name evidence="3" type="ORF">DTER00134_LOCUS6573</name>
</gene>
<accession>A0A7S3QS28</accession>
<dbReference type="Pfam" id="PF00254">
    <property type="entry name" value="FKBP_C"/>
    <property type="match status" value="1"/>
</dbReference>
<dbReference type="EC" id="5.2.1.8" evidence="1"/>
<dbReference type="AlphaFoldDB" id="A0A7S3QS28"/>